<reference evidence="3 4" key="1">
    <citation type="submission" date="2023-03" db="EMBL/GenBank/DDBJ databases">
        <title>Complete genome of Arcanobacterium canis strain DSM 25104 isolated in 2010 from a canine otitis externa in Germany.</title>
        <authorList>
            <person name="Borowiak M."/>
            <person name="Kreitlow A."/>
            <person name="Malorny B."/>
            <person name="Laemmler C."/>
            <person name="Prenger-Berninghoff E."/>
            <person name="Ploetz M."/>
            <person name="Abdulmawjood A."/>
        </authorList>
    </citation>
    <scope>NUCLEOTIDE SEQUENCE [LARGE SCALE GENOMIC DNA]</scope>
    <source>
        <strain evidence="3 4">DSM 25104</strain>
    </source>
</reference>
<feature type="transmembrane region" description="Helical" evidence="2">
    <location>
        <begin position="327"/>
        <end position="346"/>
    </location>
</feature>
<organism evidence="3 4">
    <name type="scientific">Arcanobacterium canis</name>
    <dbReference type="NCBI Taxonomy" id="999183"/>
    <lineage>
        <taxon>Bacteria</taxon>
        <taxon>Bacillati</taxon>
        <taxon>Actinomycetota</taxon>
        <taxon>Actinomycetes</taxon>
        <taxon>Actinomycetales</taxon>
        <taxon>Actinomycetaceae</taxon>
        <taxon>Arcanobacterium</taxon>
    </lineage>
</organism>
<dbReference type="Proteomes" id="UP001215216">
    <property type="component" value="Chromosome"/>
</dbReference>
<feature type="transmembrane region" description="Helical" evidence="2">
    <location>
        <begin position="86"/>
        <end position="107"/>
    </location>
</feature>
<feature type="transmembrane region" description="Helical" evidence="2">
    <location>
        <begin position="191"/>
        <end position="211"/>
    </location>
</feature>
<keyword evidence="4" id="KW-1185">Reference proteome</keyword>
<evidence type="ECO:0008006" key="5">
    <source>
        <dbReference type="Google" id="ProtNLM"/>
    </source>
</evidence>
<evidence type="ECO:0000313" key="3">
    <source>
        <dbReference type="EMBL" id="WFM83931.1"/>
    </source>
</evidence>
<feature type="region of interest" description="Disordered" evidence="1">
    <location>
        <begin position="404"/>
        <end position="499"/>
    </location>
</feature>
<name>A0ABY8FZH4_9ACTO</name>
<feature type="transmembrane region" description="Helical" evidence="2">
    <location>
        <begin position="297"/>
        <end position="321"/>
    </location>
</feature>
<feature type="transmembrane region" description="Helical" evidence="2">
    <location>
        <begin position="259"/>
        <end position="285"/>
    </location>
</feature>
<evidence type="ECO:0000256" key="1">
    <source>
        <dbReference type="SAM" id="MobiDB-lite"/>
    </source>
</evidence>
<feature type="transmembrane region" description="Helical" evidence="2">
    <location>
        <begin position="139"/>
        <end position="160"/>
    </location>
</feature>
<dbReference type="InterPro" id="IPR038728">
    <property type="entry name" value="YkvI-like"/>
</dbReference>
<sequence>MLKQILIVSSAFIGLVVGAGFASGQEVLQYFVAHGTWGIVGAVMATLMICVIGVVVLQLGSYFLAKEHSIVYDRVAHPVISRLLDAFTTFVLFCMGVVMLAGAGANLHQQFSIPNWLGSIILGVIVFAVGFLNTSKVTTVIGAISPFIIVLIIVASIYAFTHVDGSAAQMSTEVQTITPAINNWFLSSLNYVGMNLATAVAMALVMGGNFLSIRVAGWGGAVGGTAFGGLVILTVVSLFVKTETVKNAPMPMLKLVDSIHPAVGTVMSVVIFAMIFNTAIGMFYALSKRATVKYPRYFNVAMAALIVICYGVSFVGFEVLVNKVFPIVGWVGLALAGILTLAWVRSNKEIRAESKRRRRIRSLLDRMWTAGVHFSHLDRLRLRKHLAASNIDDRRMHRRMSREVVADLQNDDTKDVEERWEETEARWDEEREKVIAEAAENEARAAAGEDLPSASSVEASLAPEAIDARPTSVAGSQPVTAAPGFGAGKTSAAAERRVD</sequence>
<gene>
    <name evidence="3" type="ORF">P7079_02840</name>
</gene>
<keyword evidence="2" id="KW-0812">Transmembrane</keyword>
<protein>
    <recommendedName>
        <fullName evidence="5">Membrane protein YkvI</fullName>
    </recommendedName>
</protein>
<evidence type="ECO:0000313" key="4">
    <source>
        <dbReference type="Proteomes" id="UP001215216"/>
    </source>
</evidence>
<dbReference type="PANTHER" id="PTHR37814:SF1">
    <property type="entry name" value="MEMBRANE PROTEIN"/>
    <property type="match status" value="1"/>
</dbReference>
<keyword evidence="2" id="KW-1133">Transmembrane helix</keyword>
<proteinExistence type="predicted"/>
<dbReference type="RefSeq" id="WP_278013326.1">
    <property type="nucleotide sequence ID" value="NZ_CP121208.1"/>
</dbReference>
<accession>A0ABY8FZH4</accession>
<feature type="transmembrane region" description="Helical" evidence="2">
    <location>
        <begin position="218"/>
        <end position="239"/>
    </location>
</feature>
<feature type="compositionally biased region" description="Basic and acidic residues" evidence="1">
    <location>
        <begin position="404"/>
        <end position="435"/>
    </location>
</feature>
<keyword evidence="2" id="KW-0472">Membrane</keyword>
<dbReference type="PANTHER" id="PTHR37814">
    <property type="entry name" value="CONSERVED MEMBRANE PROTEIN"/>
    <property type="match status" value="1"/>
</dbReference>
<dbReference type="EMBL" id="CP121208">
    <property type="protein sequence ID" value="WFM83931.1"/>
    <property type="molecule type" value="Genomic_DNA"/>
</dbReference>
<feature type="transmembrane region" description="Helical" evidence="2">
    <location>
        <begin position="40"/>
        <end position="65"/>
    </location>
</feature>
<feature type="transmembrane region" description="Helical" evidence="2">
    <location>
        <begin position="113"/>
        <end position="132"/>
    </location>
</feature>
<evidence type="ECO:0000256" key="2">
    <source>
        <dbReference type="SAM" id="Phobius"/>
    </source>
</evidence>